<dbReference type="RefSeq" id="WP_279245216.1">
    <property type="nucleotide sequence ID" value="NZ_SHNN01000002.1"/>
</dbReference>
<dbReference type="Proteomes" id="UP001143362">
    <property type="component" value="Unassembled WGS sequence"/>
</dbReference>
<protein>
    <submittedName>
        <fullName evidence="2">Nuclear transport factor 2 family protein</fullName>
    </submittedName>
</protein>
<organism evidence="2 3">
    <name type="scientific">Candidatus Litorirhabdus singularis</name>
    <dbReference type="NCBI Taxonomy" id="2518993"/>
    <lineage>
        <taxon>Bacteria</taxon>
        <taxon>Pseudomonadati</taxon>
        <taxon>Pseudomonadota</taxon>
        <taxon>Gammaproteobacteria</taxon>
        <taxon>Cellvibrionales</taxon>
        <taxon>Halieaceae</taxon>
        <taxon>Candidatus Litorirhabdus</taxon>
    </lineage>
</organism>
<evidence type="ECO:0000259" key="1">
    <source>
        <dbReference type="Pfam" id="PF13577"/>
    </source>
</evidence>
<evidence type="ECO:0000313" key="2">
    <source>
        <dbReference type="EMBL" id="MCX2981210.1"/>
    </source>
</evidence>
<dbReference type="InterPro" id="IPR032710">
    <property type="entry name" value="NTF2-like_dom_sf"/>
</dbReference>
<proteinExistence type="predicted"/>
<reference evidence="2" key="1">
    <citation type="submission" date="2019-02" db="EMBL/GenBank/DDBJ databases">
        <authorList>
            <person name="Li S.-H."/>
        </authorList>
    </citation>
    <scope>NUCLEOTIDE SEQUENCE</scope>
    <source>
        <strain evidence="2">IMCC14734</strain>
    </source>
</reference>
<gene>
    <name evidence="2" type="ORF">EYC98_10085</name>
</gene>
<dbReference type="InterPro" id="IPR037401">
    <property type="entry name" value="SnoaL-like"/>
</dbReference>
<keyword evidence="3" id="KW-1185">Reference proteome</keyword>
<sequence>MLSQQEMSDRFEIQDLCYRYAELVDTRNFDALATDVFTADAHIDYSELGGSVGNLQDTISFLKKALTPETFPSHQHLNGNIQISLQGDKASGRVMLFNPQEMSLPEGGTQIFVCGLWYLDKYVRTPAGWRMQERVEEKSYVFNAPDFLNL</sequence>
<dbReference type="Gene3D" id="3.10.450.50">
    <property type="match status" value="1"/>
</dbReference>
<dbReference type="EMBL" id="SHNN01000002">
    <property type="protein sequence ID" value="MCX2981210.1"/>
    <property type="molecule type" value="Genomic_DNA"/>
</dbReference>
<name>A0ABT3TG78_9GAMM</name>
<accession>A0ABT3TG78</accession>
<feature type="domain" description="SnoaL-like" evidence="1">
    <location>
        <begin position="5"/>
        <end position="134"/>
    </location>
</feature>
<dbReference type="Pfam" id="PF13577">
    <property type="entry name" value="SnoaL_4"/>
    <property type="match status" value="1"/>
</dbReference>
<comment type="caution">
    <text evidence="2">The sequence shown here is derived from an EMBL/GenBank/DDBJ whole genome shotgun (WGS) entry which is preliminary data.</text>
</comment>
<evidence type="ECO:0000313" key="3">
    <source>
        <dbReference type="Proteomes" id="UP001143362"/>
    </source>
</evidence>
<dbReference type="SUPFAM" id="SSF54427">
    <property type="entry name" value="NTF2-like"/>
    <property type="match status" value="1"/>
</dbReference>